<evidence type="ECO:0000256" key="11">
    <source>
        <dbReference type="ARBA" id="ARBA00023180"/>
    </source>
</evidence>
<accession>A0A292PZT3</accession>
<feature type="transmembrane region" description="Helical" evidence="13">
    <location>
        <begin position="843"/>
        <end position="867"/>
    </location>
</feature>
<evidence type="ECO:0000256" key="1">
    <source>
        <dbReference type="ARBA" id="ARBA00004477"/>
    </source>
</evidence>
<dbReference type="FunFam" id="3.40.720.10:FF:000045">
    <property type="entry name" value="GPI ethanolamine phosphate transferase 2"/>
    <property type="match status" value="1"/>
</dbReference>
<dbReference type="EMBL" id="LN891008">
    <property type="protein sequence ID" value="CUS11927.1"/>
    <property type="molecule type" value="Genomic_DNA"/>
</dbReference>
<evidence type="ECO:0000256" key="8">
    <source>
        <dbReference type="ARBA" id="ARBA00022824"/>
    </source>
</evidence>
<dbReference type="Pfam" id="PF19316">
    <property type="entry name" value="PIGO_PIGG"/>
    <property type="match status" value="1"/>
</dbReference>
<evidence type="ECO:0000256" key="2">
    <source>
        <dbReference type="ARBA" id="ARBA00004687"/>
    </source>
</evidence>
<keyword evidence="6 13" id="KW-0808">Transferase</keyword>
<feature type="transmembrane region" description="Helical" evidence="13">
    <location>
        <begin position="808"/>
        <end position="831"/>
    </location>
</feature>
<dbReference type="UniPathway" id="UPA00196"/>
<feature type="domain" description="GPI ethanolamine phosphate transferase 2 C-terminal" evidence="14">
    <location>
        <begin position="430"/>
        <end position="868"/>
    </location>
</feature>
<keyword evidence="8 13" id="KW-0256">Endoplasmic reticulum</keyword>
<dbReference type="PANTHER" id="PTHR23072">
    <property type="entry name" value="PHOSPHATIDYLINOSITOL GLYCAN-RELATED"/>
    <property type="match status" value="1"/>
</dbReference>
<evidence type="ECO:0000256" key="6">
    <source>
        <dbReference type="ARBA" id="ARBA00022679"/>
    </source>
</evidence>
<evidence type="ECO:0000313" key="15">
    <source>
        <dbReference type="EMBL" id="CUS11927.1"/>
    </source>
</evidence>
<gene>
    <name evidence="15" type="ORF">GSTUAT00003975001</name>
</gene>
<dbReference type="Gene3D" id="3.40.720.10">
    <property type="entry name" value="Alkaline Phosphatase, subunit A"/>
    <property type="match status" value="1"/>
</dbReference>
<evidence type="ECO:0000256" key="5">
    <source>
        <dbReference type="ARBA" id="ARBA00022502"/>
    </source>
</evidence>
<comment type="similarity">
    <text evidence="3 13">Belongs to the PIGG/PIGN/PIGO family. PIGG subfamily.</text>
</comment>
<keyword evidence="7 13" id="KW-0812">Transmembrane</keyword>
<evidence type="ECO:0000256" key="10">
    <source>
        <dbReference type="ARBA" id="ARBA00023136"/>
    </source>
</evidence>
<name>A0A292PZT3_9PEZI</name>
<feature type="transmembrane region" description="Helical" evidence="13">
    <location>
        <begin position="434"/>
        <end position="456"/>
    </location>
</feature>
<dbReference type="InterPro" id="IPR017850">
    <property type="entry name" value="Alkaline_phosphatase_core_sf"/>
</dbReference>
<evidence type="ECO:0000256" key="4">
    <source>
        <dbReference type="ARBA" id="ARBA00020830"/>
    </source>
</evidence>
<feature type="transmembrane region" description="Helical" evidence="13">
    <location>
        <begin position="760"/>
        <end position="787"/>
    </location>
</feature>
<feature type="transmembrane region" description="Helical" evidence="13">
    <location>
        <begin position="492"/>
        <end position="513"/>
    </location>
</feature>
<dbReference type="InterPro" id="IPR045687">
    <property type="entry name" value="PIGG/GPI7_C"/>
</dbReference>
<dbReference type="SUPFAM" id="SSF53649">
    <property type="entry name" value="Alkaline phosphatase-like"/>
    <property type="match status" value="1"/>
</dbReference>
<dbReference type="PANTHER" id="PTHR23072:SF0">
    <property type="entry name" value="GPI ETHANOLAMINE PHOSPHATE TRANSFERASE 2"/>
    <property type="match status" value="1"/>
</dbReference>
<comment type="function">
    <text evidence="12 13">Ethanolamine phosphate transferase involved in glycosylphosphatidylinositol-anchor biosynthesis. Transfers ethanolamine phosphate to the GPI second mannose.</text>
</comment>
<dbReference type="Proteomes" id="UP001412239">
    <property type="component" value="Unassembled WGS sequence"/>
</dbReference>
<evidence type="ECO:0000256" key="7">
    <source>
        <dbReference type="ARBA" id="ARBA00022692"/>
    </source>
</evidence>
<feature type="transmembrane region" description="Helical" evidence="13">
    <location>
        <begin position="603"/>
        <end position="625"/>
    </location>
</feature>
<dbReference type="GO" id="GO:0006506">
    <property type="term" value="P:GPI anchor biosynthetic process"/>
    <property type="evidence" value="ECO:0007669"/>
    <property type="project" value="UniProtKB-UniPathway"/>
</dbReference>
<dbReference type="GO" id="GO:0005789">
    <property type="term" value="C:endoplasmic reticulum membrane"/>
    <property type="evidence" value="ECO:0007669"/>
    <property type="project" value="UniProtKB-SubCell"/>
</dbReference>
<proteinExistence type="inferred from homology"/>
<dbReference type="InterPro" id="IPR037674">
    <property type="entry name" value="PIG-G_N"/>
</dbReference>
<dbReference type="AlphaFoldDB" id="A0A292PZT3"/>
<keyword evidence="10 13" id="KW-0472">Membrane</keyword>
<keyword evidence="9 13" id="KW-1133">Transmembrane helix</keyword>
<protein>
    <recommendedName>
        <fullName evidence="4 13">GPI ethanolamine phosphate transferase 2</fullName>
    </recommendedName>
</protein>
<evidence type="ECO:0000256" key="3">
    <source>
        <dbReference type="ARBA" id="ARBA00005315"/>
    </source>
</evidence>
<organism evidence="15 16">
    <name type="scientific">Tuber aestivum</name>
    <name type="common">summer truffle</name>
    <dbReference type="NCBI Taxonomy" id="59557"/>
    <lineage>
        <taxon>Eukaryota</taxon>
        <taxon>Fungi</taxon>
        <taxon>Dikarya</taxon>
        <taxon>Ascomycota</taxon>
        <taxon>Pezizomycotina</taxon>
        <taxon>Pezizomycetes</taxon>
        <taxon>Pezizales</taxon>
        <taxon>Tuberaceae</taxon>
        <taxon>Tuber</taxon>
    </lineage>
</organism>
<comment type="subcellular location">
    <subcellularLocation>
        <location evidence="1 13">Endoplasmic reticulum membrane</location>
        <topology evidence="1 13">Multi-pass membrane protein</topology>
    </subcellularLocation>
</comment>
<dbReference type="Pfam" id="PF01663">
    <property type="entry name" value="Phosphodiest"/>
    <property type="match status" value="1"/>
</dbReference>
<dbReference type="InterPro" id="IPR039527">
    <property type="entry name" value="PIGG/GPI7"/>
</dbReference>
<dbReference type="InterPro" id="IPR002591">
    <property type="entry name" value="Phosphodiest/P_Trfase"/>
</dbReference>
<feature type="transmembrane region" description="Helical" evidence="13">
    <location>
        <begin position="645"/>
        <end position="667"/>
    </location>
</feature>
<keyword evidence="5 13" id="KW-0337">GPI-anchor biosynthesis</keyword>
<feature type="transmembrane region" description="Helical" evidence="13">
    <location>
        <begin position="729"/>
        <end position="748"/>
    </location>
</feature>
<dbReference type="GO" id="GO:0051267">
    <property type="term" value="F:CP2 mannose-ethanolamine phosphotransferase activity"/>
    <property type="evidence" value="ECO:0007669"/>
    <property type="project" value="TreeGrafter"/>
</dbReference>
<evidence type="ECO:0000259" key="14">
    <source>
        <dbReference type="Pfam" id="PF19316"/>
    </source>
</evidence>
<comment type="pathway">
    <text evidence="2 13">Glycolipid biosynthesis; glycosylphosphatidylinositol-anchor biosynthesis.</text>
</comment>
<feature type="transmembrane region" description="Helical" evidence="13">
    <location>
        <begin position="463"/>
        <end position="486"/>
    </location>
</feature>
<evidence type="ECO:0000256" key="12">
    <source>
        <dbReference type="ARBA" id="ARBA00056729"/>
    </source>
</evidence>
<evidence type="ECO:0000313" key="16">
    <source>
        <dbReference type="Proteomes" id="UP001412239"/>
    </source>
</evidence>
<reference evidence="15" key="1">
    <citation type="submission" date="2015-10" db="EMBL/GenBank/DDBJ databases">
        <authorList>
            <person name="Regsiter A."/>
            <person name="william w."/>
        </authorList>
    </citation>
    <scope>NUCLEOTIDE SEQUENCE</scope>
    <source>
        <strain evidence="15">Montdore</strain>
    </source>
</reference>
<sequence length="873" mass="96006">MKASMSWLLLAATNLLLPVGLLLFAKGFFPYKPFLPGLAEFDGRVSSVPKIFDKVVFMVVDALRSDFVFSEESGFGFTQSLISSGSAIPFTAHATSPTITMPRVKGLTTGSVPGFLDVILNFAESDSAVTLASQDNWLAQIVNRKGKLVMYGDDTWAKLFPGMFIRSDPTSSFFVSDFTEVDNNVTRHIDDELQRDDWEGMIMHYLGVDHIGHKAGPKSPNMIPKQREMDGIVKGIFTAIEEKEHLKDTLFVLAGDHGMNDAGNHGGSGLGETSPALVFMSPKFKKSFSGTKCPAEFREEFDYYTTVEQNDVVPSLAGLLGFPVPRNNLGVFIPSLLHMWDVEDRISLALANAKQLLTIVKAAHTDFDSRSVSHADCKGVGDDVDELACLWSKSVFSQHLTEGKGNPEAALASLLKFSAKCQDVLSSASSNYDITLMVTGIAFVLLGFLCSLIGLFPILEKPCLANVMFFVLTAAYAVMMFASSYVEEEHNFWYWAASGWFFLLFLKAYVLVLSPDSDQSLRKLNSQRTSNSDAFRIFLIIPMLRIARRWNQTGQKHAGAPDITKGFLSENINLLWLLVLFTYTDIFSRIVRNTFRNIPGRAAGFIFGILTIGAALTFKLCFAAQDTPDLIANWLKPLALYTEELDMSLISLARTTFISLSTIILYTILFETRKKGPDATHTISTTLLTLLPIFLATQTKLLNIPLLHLLTLAIRLLSSSSLTSTDLTLSALILSHFTFFAYGGANAISSVDLSNSYNGVSGYSIAIVAFLTFVSNWIGPIYCSSAATVAITTTARKREDGVGLRRHLMLLSLFCCVATGAVMLACTVLRTHLFIWTVFSPKYLFAMAWVVWHLGVNLLLGGVLVLVGRVGLE</sequence>
<keyword evidence="16" id="KW-1185">Reference proteome</keyword>
<evidence type="ECO:0000256" key="9">
    <source>
        <dbReference type="ARBA" id="ARBA00022989"/>
    </source>
</evidence>
<keyword evidence="11" id="KW-0325">Glycoprotein</keyword>
<dbReference type="CDD" id="cd16024">
    <property type="entry name" value="GPI_EPT_2"/>
    <property type="match status" value="1"/>
</dbReference>
<evidence type="ECO:0000256" key="13">
    <source>
        <dbReference type="RuleBase" id="RU367106"/>
    </source>
</evidence>